<reference evidence="2" key="1">
    <citation type="journal article" date="2011" name="PLoS Genet.">
        <title>The genome sequence of the leaf-cutter ant Atta cephalotes reveals insights into its obligate symbiotic lifestyle.</title>
        <authorList>
            <person name="Suen G."/>
            <person name="Teiling C."/>
            <person name="Li L."/>
            <person name="Holt C."/>
            <person name="Abouheif E."/>
            <person name="Bornberg-Bauer E."/>
            <person name="Bouffard P."/>
            <person name="Caldera E.J."/>
            <person name="Cash E."/>
            <person name="Cavanaugh A."/>
            <person name="Denas O."/>
            <person name="Elhaik E."/>
            <person name="Fave M.J."/>
            <person name="Gadau J."/>
            <person name="Gibson J.D."/>
            <person name="Graur D."/>
            <person name="Grubbs K.J."/>
            <person name="Hagen D.E."/>
            <person name="Harkins T.T."/>
            <person name="Helmkampf M."/>
            <person name="Hu H."/>
            <person name="Johnson B.R."/>
            <person name="Kim J."/>
            <person name="Marsh S.E."/>
            <person name="Moeller J.A."/>
            <person name="Munoz-Torres M.C."/>
            <person name="Murphy M.C."/>
            <person name="Naughton M.C."/>
            <person name="Nigam S."/>
            <person name="Overson R."/>
            <person name="Rajakumar R."/>
            <person name="Reese J.T."/>
            <person name="Scott J.J."/>
            <person name="Smith C.R."/>
            <person name="Tao S."/>
            <person name="Tsutsui N.D."/>
            <person name="Viljakainen L."/>
            <person name="Wissler L."/>
            <person name="Yandell M.D."/>
            <person name="Zimmer F."/>
            <person name="Taylor J."/>
            <person name="Slater S.C."/>
            <person name="Clifton S.W."/>
            <person name="Warren W.C."/>
            <person name="Elsik C.G."/>
            <person name="Smith C.D."/>
            <person name="Weinstock G.M."/>
            <person name="Gerardo N.M."/>
            <person name="Currie C.R."/>
        </authorList>
    </citation>
    <scope>NUCLEOTIDE SEQUENCE [LARGE SCALE GENOMIC DNA]</scope>
</reference>
<evidence type="ECO:0000313" key="2">
    <source>
        <dbReference type="Proteomes" id="UP000005205"/>
    </source>
</evidence>
<dbReference type="EnsemblMetazoa" id="XM_012207014.1">
    <property type="protein sequence ID" value="XP_012062404.1"/>
    <property type="gene ID" value="LOC105625690"/>
</dbReference>
<evidence type="ECO:0000313" key="1">
    <source>
        <dbReference type="EnsemblMetazoa" id="XP_012062404.1"/>
    </source>
</evidence>
<reference evidence="1" key="2">
    <citation type="submission" date="2016-04" db="UniProtKB">
        <authorList>
            <consortium name="EnsemblMetazoa"/>
        </authorList>
    </citation>
    <scope>IDENTIFICATION</scope>
</reference>
<keyword evidence="2" id="KW-1185">Reference proteome</keyword>
<dbReference type="OrthoDB" id="7605339at2759"/>
<sequence>MDLRNDIKKATALISSDNDAKFYLLQEPSQATKDKKMNERPMRKPRNIHLLEDSDSSENNDMDVNICSRVKPTFDKHEVSVAVKEVNGGRDLSNKHWEESFFRNLKEMMQCEKNISQNSSKYDNIKINQPKTNNLNDRCIKQKDKLYRNAAFMGLLKTNKISLQDLIMNENPIRKKDELETMHEREITFNGCMDNDKCHVESVPLREDPEIYVHPLQMGIDEKQFKNIDFSVSRIGKKIKVTPQEHFLGTTDDASFNFVKKKDNST</sequence>
<dbReference type="InParanoid" id="A0A158NXZ6"/>
<dbReference type="Proteomes" id="UP000005205">
    <property type="component" value="Unassembled WGS sequence"/>
</dbReference>
<organism evidence="1 2">
    <name type="scientific">Atta cephalotes</name>
    <name type="common">Leafcutter ant</name>
    <dbReference type="NCBI Taxonomy" id="12957"/>
    <lineage>
        <taxon>Eukaryota</taxon>
        <taxon>Metazoa</taxon>
        <taxon>Ecdysozoa</taxon>
        <taxon>Arthropoda</taxon>
        <taxon>Hexapoda</taxon>
        <taxon>Insecta</taxon>
        <taxon>Pterygota</taxon>
        <taxon>Neoptera</taxon>
        <taxon>Endopterygota</taxon>
        <taxon>Hymenoptera</taxon>
        <taxon>Apocrita</taxon>
        <taxon>Aculeata</taxon>
        <taxon>Formicoidea</taxon>
        <taxon>Formicidae</taxon>
        <taxon>Myrmicinae</taxon>
        <taxon>Atta</taxon>
    </lineage>
</organism>
<proteinExistence type="predicted"/>
<name>A0A158NXZ6_ATTCE</name>
<dbReference type="KEGG" id="acep:105625690"/>
<accession>A0A158NXZ6</accession>
<protein>
    <submittedName>
        <fullName evidence="1">Uncharacterized protein</fullName>
    </submittedName>
</protein>
<dbReference type="EMBL" id="ADTU01002818">
    <property type="status" value="NOT_ANNOTATED_CDS"/>
    <property type="molecule type" value="Genomic_DNA"/>
</dbReference>
<gene>
    <name evidence="1" type="primary">105625690</name>
</gene>
<dbReference type="AlphaFoldDB" id="A0A158NXZ6"/>